<evidence type="ECO:0000256" key="1">
    <source>
        <dbReference type="ARBA" id="ARBA00004429"/>
    </source>
</evidence>
<sequence length="435" mass="45016">MFATPATGVIGVVILFALLLSGLPIGVALGLVGLGGLCLVLGLEPALIKGGVVLVDTLTRYELGTLPLFMFMAHLFFSSNASRDLFDAAAKLVGHRRGGLAYASVGGCAGFGAINGSSLATAATIGLVALPEMRKRGYSDALATGTVAAGGTLGQMIPPSGALIVFGIIAEQSIGKLFTAAIVPGLTQALLYCAVIWIAVRLRPHIAPASDRASWAERWQAIGRIADMILLIALVIGGIALGWFSPSEAASIGAAGALAIAAWRKRLNRAMLMQAFEETLRTSGLILMVIIGALVFSVFVSVTGLTDAIGAWVTGLGLGTIPTLILVAVILLLLGSVLDGLALMLLTTPILLPVVEGVGMSAIWFGIFLCRAMEIGFVHPPLGMNLFVIQGVAKDVSINRIFKGVLPFLASDLLHLLILILFPALALGLPELLGN</sequence>
<dbReference type="PANTHER" id="PTHR33362">
    <property type="entry name" value="SIALIC ACID TRAP TRANSPORTER PERMEASE PROTEIN SIAT-RELATED"/>
    <property type="match status" value="1"/>
</dbReference>
<dbReference type="PIRSF" id="PIRSF006066">
    <property type="entry name" value="HI0050"/>
    <property type="match status" value="1"/>
</dbReference>
<dbReference type="PANTHER" id="PTHR33362:SF5">
    <property type="entry name" value="C4-DICARBOXYLATE TRAP TRANSPORTER LARGE PERMEASE PROTEIN DCTM"/>
    <property type="match status" value="1"/>
</dbReference>
<dbReference type="GO" id="GO:0022857">
    <property type="term" value="F:transmembrane transporter activity"/>
    <property type="evidence" value="ECO:0007669"/>
    <property type="project" value="UniProtKB-UniRule"/>
</dbReference>
<dbReference type="GO" id="GO:0005886">
    <property type="term" value="C:plasma membrane"/>
    <property type="evidence" value="ECO:0007669"/>
    <property type="project" value="UniProtKB-SubCell"/>
</dbReference>
<comment type="similarity">
    <text evidence="7">Belongs to the TRAP transporter large permease family.</text>
</comment>
<feature type="transmembrane region" description="Helical" evidence="7">
    <location>
        <begin position="221"/>
        <end position="243"/>
    </location>
</feature>
<feature type="transmembrane region" description="Helical" evidence="7">
    <location>
        <begin position="375"/>
        <end position="393"/>
    </location>
</feature>
<evidence type="ECO:0000313" key="9">
    <source>
        <dbReference type="EMBL" id="KHS43915.1"/>
    </source>
</evidence>
<keyword evidence="4 7" id="KW-0812">Transmembrane</keyword>
<dbReference type="Proteomes" id="UP000031338">
    <property type="component" value="Unassembled WGS sequence"/>
</dbReference>
<comment type="caution">
    <text evidence="9">The sequence shown here is derived from an EMBL/GenBank/DDBJ whole genome shotgun (WGS) entry which is preliminary data.</text>
</comment>
<evidence type="ECO:0000256" key="6">
    <source>
        <dbReference type="ARBA" id="ARBA00023136"/>
    </source>
</evidence>
<feature type="transmembrane region" description="Helical" evidence="7">
    <location>
        <begin position="249"/>
        <end position="264"/>
    </location>
</feature>
<keyword evidence="10" id="KW-1185">Reference proteome</keyword>
<reference evidence="9 10" key="1">
    <citation type="submission" date="2014-10" db="EMBL/GenBank/DDBJ databases">
        <title>Draft genome sequence of Novosphingobium subterraneum DSM 12447.</title>
        <authorList>
            <person name="Gan H.M."/>
            <person name="Gan H.Y."/>
            <person name="Savka M.A."/>
        </authorList>
    </citation>
    <scope>NUCLEOTIDE SEQUENCE [LARGE SCALE GENOMIC DNA]</scope>
    <source>
        <strain evidence="9 10">DSM 12447</strain>
    </source>
</reference>
<feature type="transmembrane region" description="Helical" evidence="7">
    <location>
        <begin position="285"/>
        <end position="305"/>
    </location>
</feature>
<proteinExistence type="inferred from homology"/>
<name>A0A0B8ZLC5_9SPHN</name>
<dbReference type="NCBIfam" id="TIGR00786">
    <property type="entry name" value="dctM"/>
    <property type="match status" value="1"/>
</dbReference>
<evidence type="ECO:0000313" key="10">
    <source>
        <dbReference type="Proteomes" id="UP000031338"/>
    </source>
</evidence>
<feature type="transmembrane region" description="Helical" evidence="7">
    <location>
        <begin position="63"/>
        <end position="81"/>
    </location>
</feature>
<feature type="transmembrane region" description="Helical" evidence="7">
    <location>
        <begin position="341"/>
        <end position="369"/>
    </location>
</feature>
<comment type="subcellular location">
    <subcellularLocation>
        <location evidence="1 7">Cell inner membrane</location>
        <topology evidence="1 7">Multi-pass membrane protein</topology>
    </subcellularLocation>
</comment>
<feature type="transmembrane region" description="Helical" evidence="7">
    <location>
        <begin position="142"/>
        <end position="169"/>
    </location>
</feature>
<keyword evidence="5 7" id="KW-1133">Transmembrane helix</keyword>
<keyword evidence="6 7" id="KW-0472">Membrane</keyword>
<comment type="subunit">
    <text evidence="7">The complex comprises the extracytoplasmic solute receptor protein and the two transmembrane proteins.</text>
</comment>
<evidence type="ECO:0000256" key="2">
    <source>
        <dbReference type="ARBA" id="ARBA00022475"/>
    </source>
</evidence>
<accession>A0A0B8ZLC5</accession>
<keyword evidence="3 7" id="KW-0997">Cell inner membrane</keyword>
<feature type="transmembrane region" description="Helical" evidence="7">
    <location>
        <begin position="12"/>
        <end position="43"/>
    </location>
</feature>
<evidence type="ECO:0000259" key="8">
    <source>
        <dbReference type="Pfam" id="PF06808"/>
    </source>
</evidence>
<feature type="domain" description="TRAP C4-dicarboxylate transport system permease DctM subunit" evidence="8">
    <location>
        <begin position="12"/>
        <end position="425"/>
    </location>
</feature>
<feature type="transmembrane region" description="Helical" evidence="7">
    <location>
        <begin position="311"/>
        <end position="334"/>
    </location>
</feature>
<keyword evidence="7" id="KW-0813">Transport</keyword>
<dbReference type="RefSeq" id="WP_039336799.1">
    <property type="nucleotide sequence ID" value="NZ_JRVC01000020.1"/>
</dbReference>
<dbReference type="EMBL" id="JRVC01000020">
    <property type="protein sequence ID" value="KHS43915.1"/>
    <property type="molecule type" value="Genomic_DNA"/>
</dbReference>
<gene>
    <name evidence="9" type="ORF">NJ75_03535</name>
</gene>
<evidence type="ECO:0000256" key="4">
    <source>
        <dbReference type="ARBA" id="ARBA00022692"/>
    </source>
</evidence>
<dbReference type="Pfam" id="PF06808">
    <property type="entry name" value="DctM"/>
    <property type="match status" value="1"/>
</dbReference>
<comment type="function">
    <text evidence="7">Part of the tripartite ATP-independent periplasmic (TRAP) transport system.</text>
</comment>
<protein>
    <recommendedName>
        <fullName evidence="7">TRAP transporter large permease protein</fullName>
    </recommendedName>
</protein>
<evidence type="ECO:0000256" key="7">
    <source>
        <dbReference type="RuleBase" id="RU369079"/>
    </source>
</evidence>
<feature type="transmembrane region" description="Helical" evidence="7">
    <location>
        <begin position="181"/>
        <end position="200"/>
    </location>
</feature>
<dbReference type="PATRIC" id="fig|48936.3.peg.3565"/>
<evidence type="ECO:0000256" key="3">
    <source>
        <dbReference type="ARBA" id="ARBA00022519"/>
    </source>
</evidence>
<feature type="transmembrane region" description="Helical" evidence="7">
    <location>
        <begin position="405"/>
        <end position="429"/>
    </location>
</feature>
<evidence type="ECO:0000256" key="5">
    <source>
        <dbReference type="ARBA" id="ARBA00022989"/>
    </source>
</evidence>
<feature type="transmembrane region" description="Helical" evidence="7">
    <location>
        <begin position="101"/>
        <end position="130"/>
    </location>
</feature>
<keyword evidence="2" id="KW-1003">Cell membrane</keyword>
<dbReference type="InterPro" id="IPR004681">
    <property type="entry name" value="TRAP_DctM"/>
</dbReference>
<organism evidence="9 10">
    <name type="scientific">Novosphingobium subterraneum</name>
    <dbReference type="NCBI Taxonomy" id="48936"/>
    <lineage>
        <taxon>Bacteria</taxon>
        <taxon>Pseudomonadati</taxon>
        <taxon>Pseudomonadota</taxon>
        <taxon>Alphaproteobacteria</taxon>
        <taxon>Sphingomonadales</taxon>
        <taxon>Sphingomonadaceae</taxon>
        <taxon>Novosphingobium</taxon>
    </lineage>
</organism>
<dbReference type="AlphaFoldDB" id="A0A0B8ZLC5"/>
<dbReference type="InterPro" id="IPR010656">
    <property type="entry name" value="DctM"/>
</dbReference>
<dbReference type="STRING" id="48936.NJ75_03535"/>